<protein>
    <submittedName>
        <fullName evidence="14">6-phospho-beta-glucosidase</fullName>
    </submittedName>
</protein>
<evidence type="ECO:0000256" key="10">
    <source>
        <dbReference type="PIRSR" id="PIRSR601088-4"/>
    </source>
</evidence>
<feature type="binding site" evidence="8">
    <location>
        <position position="144"/>
    </location>
    <ligand>
        <name>substrate</name>
    </ligand>
</feature>
<dbReference type="PANTHER" id="PTHR32092:SF5">
    <property type="entry name" value="6-PHOSPHO-BETA-GLUCOSIDASE"/>
    <property type="match status" value="1"/>
</dbReference>
<dbReference type="InterPro" id="IPR015955">
    <property type="entry name" value="Lactate_DH/Glyco_Ohase_4_C"/>
</dbReference>
<feature type="binding site" evidence="8">
    <location>
        <position position="90"/>
    </location>
    <ligand>
        <name>substrate</name>
    </ligand>
</feature>
<dbReference type="GO" id="GO:0005975">
    <property type="term" value="P:carbohydrate metabolic process"/>
    <property type="evidence" value="ECO:0007669"/>
    <property type="project" value="InterPro"/>
</dbReference>
<keyword evidence="9" id="KW-0533">Nickel</keyword>
<keyword evidence="5 9" id="KW-0464">Manganese</keyword>
<evidence type="ECO:0000256" key="7">
    <source>
        <dbReference type="PIRSR" id="PIRSR601088-1"/>
    </source>
</evidence>
<dbReference type="Gene3D" id="3.40.50.720">
    <property type="entry name" value="NAD(P)-binding Rossmann-like Domain"/>
    <property type="match status" value="1"/>
</dbReference>
<feature type="region of interest" description="Disordered" evidence="12">
    <location>
        <begin position="298"/>
        <end position="320"/>
    </location>
</feature>
<dbReference type="GO" id="GO:0004553">
    <property type="term" value="F:hydrolase activity, hydrolyzing O-glycosyl compounds"/>
    <property type="evidence" value="ECO:0007669"/>
    <property type="project" value="InterPro"/>
</dbReference>
<feature type="active site" description="Proton acceptor" evidence="7">
    <location>
        <position position="244"/>
    </location>
</feature>
<proteinExistence type="inferred from homology"/>
<dbReference type="EMBL" id="VIKT02000027">
    <property type="protein sequence ID" value="NHF63985.1"/>
    <property type="molecule type" value="Genomic_DNA"/>
</dbReference>
<evidence type="ECO:0000313" key="15">
    <source>
        <dbReference type="Proteomes" id="UP000818266"/>
    </source>
</evidence>
<dbReference type="RefSeq" id="WP_152584189.1">
    <property type="nucleotide sequence ID" value="NZ_VIKT02000027.1"/>
</dbReference>
<evidence type="ECO:0000256" key="3">
    <source>
        <dbReference type="ARBA" id="ARBA00022801"/>
    </source>
</evidence>
<comment type="similarity">
    <text evidence="1 11">Belongs to the glycosyl hydrolase 4 family.</text>
</comment>
<evidence type="ECO:0000256" key="1">
    <source>
        <dbReference type="ARBA" id="ARBA00010141"/>
    </source>
</evidence>
<dbReference type="Pfam" id="PF11975">
    <property type="entry name" value="Glyco_hydro_4C"/>
    <property type="match status" value="1"/>
</dbReference>
<dbReference type="SUPFAM" id="SSF56327">
    <property type="entry name" value="LDH C-terminal domain-like"/>
    <property type="match status" value="1"/>
</dbReference>
<gene>
    <name evidence="14" type="ORF">FK219_012195</name>
</gene>
<organism evidence="14 15">
    <name type="scientific">Microcella pacifica</name>
    <dbReference type="NCBI Taxonomy" id="2591847"/>
    <lineage>
        <taxon>Bacteria</taxon>
        <taxon>Bacillati</taxon>
        <taxon>Actinomycetota</taxon>
        <taxon>Actinomycetes</taxon>
        <taxon>Micrococcales</taxon>
        <taxon>Microbacteriaceae</taxon>
        <taxon>Microcella</taxon>
    </lineage>
</organism>
<evidence type="ECO:0000256" key="5">
    <source>
        <dbReference type="ARBA" id="ARBA00023211"/>
    </source>
</evidence>
<comment type="caution">
    <text evidence="14">The sequence shown here is derived from an EMBL/GenBank/DDBJ whole genome shotgun (WGS) entry which is preliminary data.</text>
</comment>
<name>A0A9E5JNN4_9MICO</name>
<feature type="binding site" evidence="9">
    <location>
        <position position="195"/>
    </location>
    <ligand>
        <name>Mn(2+)</name>
        <dbReference type="ChEBI" id="CHEBI:29035"/>
    </ligand>
</feature>
<keyword evidence="2 9" id="KW-0479">Metal-binding</keyword>
<comment type="cofactor">
    <cofactor evidence="11">
        <name>NAD(+)</name>
        <dbReference type="ChEBI" id="CHEBI:57540"/>
    </cofactor>
    <text evidence="11">Binds 1 NAD(+) per subunit.</text>
</comment>
<keyword evidence="9" id="KW-0408">Iron</keyword>
<keyword evidence="9" id="KW-0170">Cobalt</keyword>
<evidence type="ECO:0000256" key="6">
    <source>
        <dbReference type="ARBA" id="ARBA00023295"/>
    </source>
</evidence>
<dbReference type="AlphaFoldDB" id="A0A9E5JNN4"/>
<evidence type="ECO:0000256" key="11">
    <source>
        <dbReference type="RuleBase" id="RU361152"/>
    </source>
</evidence>
<evidence type="ECO:0000256" key="12">
    <source>
        <dbReference type="SAM" id="MobiDB-lite"/>
    </source>
</evidence>
<sequence length="455" mass="49759">MKLSIIGGGGFRVPQIYQAVSSGDSPLLIDEISLYDVSSERLSAITAVITELAADASRTVVVSATTDIDEALKGASFVFSAMRIGGLESRILDERIALELGVLGQETIGPGGLSYALRTLPHARELALRIRRHAPEAWVINFTNPAGIITEAMREILGSRVTGICDTPIGLMRRTARAVGHAPHDVDFDYVGLNHLGWLRRLSVGERDLLPELLSDDATLTTIEEARIFGADWVRALGALPNEYLFYYYFGRESLERISSSPSTRGQYLARQQNAFYSRMSSPGRGGARQEWERTLHERESSYMPESRPHDAADQRDHRDVENGGYQKVALDLMTALVVGQSATMILNVSNDSAGGELLVPALPSNAVIEVPCTVDSKGIHPHRVGPVRGDMLGLMVQVKACEQLVIEASTRRSPELAWRAFAGHPLVDSVSVGRQLLEQYRELIPGVAESFNTD</sequence>
<keyword evidence="6 11" id="KW-0326">Glycosidase</keyword>
<dbReference type="SUPFAM" id="SSF51735">
    <property type="entry name" value="NAD(P)-binding Rossmann-fold domains"/>
    <property type="match status" value="1"/>
</dbReference>
<accession>A0A9E5JNN4</accession>
<dbReference type="PRINTS" id="PR00732">
    <property type="entry name" value="GLHYDRLASE4"/>
</dbReference>
<feature type="domain" description="Glycosyl hydrolase family 4 C-terminal" evidence="13">
    <location>
        <begin position="190"/>
        <end position="428"/>
    </location>
</feature>
<keyword evidence="15" id="KW-1185">Reference proteome</keyword>
<feature type="binding site" evidence="9">
    <location>
        <position position="165"/>
    </location>
    <ligand>
        <name>Mn(2+)</name>
        <dbReference type="ChEBI" id="CHEBI:29035"/>
    </ligand>
</feature>
<feature type="site" description="Increases basicity of active site Tyr" evidence="10">
    <location>
        <position position="106"/>
    </location>
</feature>
<feature type="active site" description="Proton donor" evidence="7">
    <location>
        <position position="166"/>
    </location>
</feature>
<keyword evidence="3 11" id="KW-0378">Hydrolase</keyword>
<dbReference type="Gene3D" id="3.90.110.10">
    <property type="entry name" value="Lactate dehydrogenase/glycoside hydrolase, family 4, C-terminal"/>
    <property type="match status" value="1"/>
</dbReference>
<evidence type="ECO:0000313" key="14">
    <source>
        <dbReference type="EMBL" id="NHF63985.1"/>
    </source>
</evidence>
<dbReference type="GO" id="GO:0016616">
    <property type="term" value="F:oxidoreductase activity, acting on the CH-OH group of donors, NAD or NADP as acceptor"/>
    <property type="evidence" value="ECO:0007669"/>
    <property type="project" value="InterPro"/>
</dbReference>
<dbReference type="InterPro" id="IPR001088">
    <property type="entry name" value="Glyco_hydro_4"/>
</dbReference>
<dbReference type="GO" id="GO:0046872">
    <property type="term" value="F:metal ion binding"/>
    <property type="evidence" value="ECO:0007669"/>
    <property type="project" value="UniProtKB-KW"/>
</dbReference>
<dbReference type="OrthoDB" id="9767022at2"/>
<evidence type="ECO:0000256" key="2">
    <source>
        <dbReference type="ARBA" id="ARBA00022723"/>
    </source>
</evidence>
<evidence type="ECO:0000256" key="9">
    <source>
        <dbReference type="PIRSR" id="PIRSR601088-3"/>
    </source>
</evidence>
<dbReference type="Proteomes" id="UP000818266">
    <property type="component" value="Unassembled WGS sequence"/>
</dbReference>
<dbReference type="CDD" id="cd05296">
    <property type="entry name" value="GH4_P_beta_glucosidase"/>
    <property type="match status" value="1"/>
</dbReference>
<dbReference type="Pfam" id="PF02056">
    <property type="entry name" value="Glyco_hydro_4"/>
    <property type="match status" value="1"/>
</dbReference>
<reference evidence="14 15" key="1">
    <citation type="submission" date="2020-03" db="EMBL/GenBank/DDBJ databases">
        <title>Chryseoglobus sp. isolated from a deep-sea seamount.</title>
        <authorList>
            <person name="Zhang D.-C."/>
        </authorList>
    </citation>
    <scope>NUCLEOTIDE SEQUENCE [LARGE SCALE GENOMIC DNA]</scope>
    <source>
        <strain evidence="14 15">KN1116</strain>
    </source>
</reference>
<evidence type="ECO:0000256" key="8">
    <source>
        <dbReference type="PIRSR" id="PIRSR601088-2"/>
    </source>
</evidence>
<dbReference type="InterPro" id="IPR036291">
    <property type="entry name" value="NAD(P)-bd_dom_sf"/>
</dbReference>
<dbReference type="PANTHER" id="PTHR32092">
    <property type="entry name" value="6-PHOSPHO-BETA-GLUCOSIDASE-RELATED"/>
    <property type="match status" value="1"/>
</dbReference>
<dbReference type="InterPro" id="IPR022616">
    <property type="entry name" value="Glyco_hydro_4_C"/>
</dbReference>
<evidence type="ECO:0000256" key="4">
    <source>
        <dbReference type="ARBA" id="ARBA00023027"/>
    </source>
</evidence>
<keyword evidence="4 11" id="KW-0520">NAD</keyword>
<evidence type="ECO:0000259" key="13">
    <source>
        <dbReference type="Pfam" id="PF11975"/>
    </source>
</evidence>